<evidence type="ECO:0000256" key="1">
    <source>
        <dbReference type="RuleBase" id="RU000676"/>
    </source>
</evidence>
<keyword evidence="1" id="KW-0893">Thyroid hormones biosynthesis</keyword>
<dbReference type="AlphaFoldDB" id="A0A8B9LGV3"/>
<dbReference type="InterPro" id="IPR000643">
    <property type="entry name" value="Iodothyronine_deiodinase"/>
</dbReference>
<dbReference type="Gene3D" id="3.40.30.10">
    <property type="entry name" value="Glutaredoxin"/>
    <property type="match status" value="1"/>
</dbReference>
<comment type="similarity">
    <text evidence="1">Belongs to the iodothyronine deiodinase family.</text>
</comment>
<name>A0A8B9LGV3_ASTMX</name>
<evidence type="ECO:0000313" key="3">
    <source>
        <dbReference type="Proteomes" id="UP000694621"/>
    </source>
</evidence>
<protein>
    <recommendedName>
        <fullName evidence="1">Iodothyronine deiodinase</fullName>
    </recommendedName>
</protein>
<organism evidence="2 3">
    <name type="scientific">Astyanax mexicanus</name>
    <name type="common">Blind cave fish</name>
    <name type="synonym">Astyanax fasciatus mexicanus</name>
    <dbReference type="NCBI Taxonomy" id="7994"/>
    <lineage>
        <taxon>Eukaryota</taxon>
        <taxon>Metazoa</taxon>
        <taxon>Chordata</taxon>
        <taxon>Craniata</taxon>
        <taxon>Vertebrata</taxon>
        <taxon>Euteleostomi</taxon>
        <taxon>Actinopterygii</taxon>
        <taxon>Neopterygii</taxon>
        <taxon>Teleostei</taxon>
        <taxon>Ostariophysi</taxon>
        <taxon>Characiformes</taxon>
        <taxon>Characoidei</taxon>
        <taxon>Acestrorhamphidae</taxon>
        <taxon>Acestrorhamphinae</taxon>
        <taxon>Astyanax</taxon>
    </lineage>
</organism>
<dbReference type="PANTHER" id="PTHR11781">
    <property type="entry name" value="IODOTHYRONINE DEIODINASE"/>
    <property type="match status" value="1"/>
</dbReference>
<dbReference type="GO" id="GO:0042403">
    <property type="term" value="P:thyroid hormone metabolic process"/>
    <property type="evidence" value="ECO:0007669"/>
    <property type="project" value="TreeGrafter"/>
</dbReference>
<proteinExistence type="inferred from homology"/>
<dbReference type="GO" id="GO:0042446">
    <property type="term" value="P:hormone biosynthetic process"/>
    <property type="evidence" value="ECO:0007669"/>
    <property type="project" value="UniProtKB-KW"/>
</dbReference>
<dbReference type="Ensembl" id="ENSAMXT00005056395.1">
    <property type="protein sequence ID" value="ENSAMXP00005052109.1"/>
    <property type="gene ID" value="ENSAMXG00005023483.1"/>
</dbReference>
<comment type="function">
    <text evidence="1">Responsible for the deiodination of T4 (3,5,3',5'-tetraiodothyronine).</text>
</comment>
<evidence type="ECO:0000313" key="2">
    <source>
        <dbReference type="Ensembl" id="ENSAMXP00005052109.1"/>
    </source>
</evidence>
<keyword evidence="1" id="KW-0560">Oxidoreductase</keyword>
<dbReference type="GO" id="GO:0004800">
    <property type="term" value="F:thyroxine 5'-deiodinase activity"/>
    <property type="evidence" value="ECO:0007669"/>
    <property type="project" value="InterPro"/>
</dbReference>
<dbReference type="PANTHER" id="PTHR11781:SF4">
    <property type="entry name" value="THYROXINE 5-DEIODINASE"/>
    <property type="match status" value="1"/>
</dbReference>
<keyword evidence="1" id="KW-0712">Selenocysteine</keyword>
<reference evidence="2" key="1">
    <citation type="submission" date="2025-08" db="UniProtKB">
        <authorList>
            <consortium name="Ensembl"/>
        </authorList>
    </citation>
    <scope>IDENTIFICATION</scope>
</reference>
<accession>A0A8B9LGV3</accession>
<dbReference type="Proteomes" id="UP000694621">
    <property type="component" value="Unplaced"/>
</dbReference>
<dbReference type="Pfam" id="PF00837">
    <property type="entry name" value="T4_deiodinase"/>
    <property type="match status" value="1"/>
</dbReference>
<sequence length="108" mass="11763">MCKLSTACHFPSKMSCDSLDSKMERIGGSADADVDDPPLCVSDSDRMFSVASLRAVWHGHWLDALKAARVGHTAPNSEVVRPADARRCRILEYARGARPLVLNFGSCT</sequence>